<dbReference type="SUPFAM" id="SSF49899">
    <property type="entry name" value="Concanavalin A-like lectins/glucanases"/>
    <property type="match status" value="1"/>
</dbReference>
<evidence type="ECO:0000256" key="2">
    <source>
        <dbReference type="ARBA" id="ARBA00004613"/>
    </source>
</evidence>
<comment type="similarity">
    <text evidence="8">Belongs to the polysaccharide lyase 9 family.</text>
</comment>
<dbReference type="AlphaFoldDB" id="A0A1C4VJ92"/>
<dbReference type="Proteomes" id="UP000198797">
    <property type="component" value="Unassembled WGS sequence"/>
</dbReference>
<reference evidence="15" key="1">
    <citation type="submission" date="2016-06" db="EMBL/GenBank/DDBJ databases">
        <authorList>
            <person name="Varghese N."/>
            <person name="Submissions Spin"/>
        </authorList>
    </citation>
    <scope>NUCLEOTIDE SEQUENCE [LARGE SCALE GENOMIC DNA]</scope>
    <source>
        <strain evidence="15">DSM 44100</strain>
    </source>
</reference>
<name>A0A1C4VJ92_9ACTN</name>
<evidence type="ECO:0000256" key="1">
    <source>
        <dbReference type="ARBA" id="ARBA00001913"/>
    </source>
</evidence>
<organism evidence="14 15">
    <name type="scientific">Micromonospora matsumotoense</name>
    <dbReference type="NCBI Taxonomy" id="121616"/>
    <lineage>
        <taxon>Bacteria</taxon>
        <taxon>Bacillati</taxon>
        <taxon>Actinomycetota</taxon>
        <taxon>Actinomycetes</taxon>
        <taxon>Micromonosporales</taxon>
        <taxon>Micromonosporaceae</taxon>
        <taxon>Micromonospora</taxon>
    </lineage>
</organism>
<evidence type="ECO:0000313" key="15">
    <source>
        <dbReference type="Proteomes" id="UP000198797"/>
    </source>
</evidence>
<dbReference type="RefSeq" id="WP_091240082.1">
    <property type="nucleotide sequence ID" value="NZ_FMCU01000002.1"/>
</dbReference>
<dbReference type="InterPro" id="IPR052052">
    <property type="entry name" value="Polysaccharide_Lyase_9"/>
</dbReference>
<evidence type="ECO:0000256" key="3">
    <source>
        <dbReference type="ARBA" id="ARBA00022525"/>
    </source>
</evidence>
<dbReference type="InterPro" id="IPR010496">
    <property type="entry name" value="AL/BT2_dom"/>
</dbReference>
<protein>
    <submittedName>
        <fullName evidence="14">Uncharacterized protein</fullName>
    </submittedName>
</protein>
<feature type="region of interest" description="Disordered" evidence="9">
    <location>
        <begin position="555"/>
        <end position="603"/>
    </location>
</feature>
<feature type="domain" description="DUF1565" evidence="12">
    <location>
        <begin position="261"/>
        <end position="298"/>
    </location>
</feature>
<feature type="chain" id="PRO_5008705953" evidence="10">
    <location>
        <begin position="34"/>
        <end position="618"/>
    </location>
</feature>
<keyword evidence="4" id="KW-0479">Metal-binding</keyword>
<dbReference type="InterPro" id="IPR013320">
    <property type="entry name" value="ConA-like_dom_sf"/>
</dbReference>
<dbReference type="Pfam" id="PF22842">
    <property type="entry name" value="Pel9A-like_beta_helix"/>
    <property type="match status" value="1"/>
</dbReference>
<dbReference type="EMBL" id="FMCU01000002">
    <property type="protein sequence ID" value="SCE84072.1"/>
    <property type="molecule type" value="Genomic_DNA"/>
</dbReference>
<dbReference type="PANTHER" id="PTHR40088:SF1">
    <property type="entry name" value="PECTATE LYASE PEL9"/>
    <property type="match status" value="1"/>
</dbReference>
<dbReference type="Pfam" id="PF06439">
    <property type="entry name" value="3keto-disac_hyd"/>
    <property type="match status" value="1"/>
</dbReference>
<evidence type="ECO:0000256" key="5">
    <source>
        <dbReference type="ARBA" id="ARBA00022729"/>
    </source>
</evidence>
<dbReference type="Gene3D" id="2.60.120.560">
    <property type="entry name" value="Exo-inulinase, domain 1"/>
    <property type="match status" value="1"/>
</dbReference>
<keyword evidence="3" id="KW-0964">Secreted</keyword>
<feature type="compositionally biased region" description="Pro residues" evidence="9">
    <location>
        <begin position="233"/>
        <end position="248"/>
    </location>
</feature>
<dbReference type="GO" id="GO:0016837">
    <property type="term" value="F:carbon-oxygen lyase activity, acting on polysaccharides"/>
    <property type="evidence" value="ECO:0007669"/>
    <property type="project" value="TreeGrafter"/>
</dbReference>
<dbReference type="InterPro" id="IPR012334">
    <property type="entry name" value="Pectin_lyas_fold"/>
</dbReference>
<evidence type="ECO:0000313" key="14">
    <source>
        <dbReference type="EMBL" id="SCE84072.1"/>
    </source>
</evidence>
<evidence type="ECO:0000256" key="9">
    <source>
        <dbReference type="SAM" id="MobiDB-lite"/>
    </source>
</evidence>
<dbReference type="GO" id="GO:0005576">
    <property type="term" value="C:extracellular region"/>
    <property type="evidence" value="ECO:0007669"/>
    <property type="project" value="UniProtKB-SubCell"/>
</dbReference>
<evidence type="ECO:0000256" key="8">
    <source>
        <dbReference type="ARBA" id="ARBA00038263"/>
    </source>
</evidence>
<feature type="domain" description="3-keto-alpha-glucoside-1,2-lyase/3-keto-2-hydroxy-glucal hydratase" evidence="11">
    <location>
        <begin position="43"/>
        <end position="203"/>
    </location>
</feature>
<keyword evidence="6" id="KW-0106">Calcium</keyword>
<evidence type="ECO:0000259" key="13">
    <source>
        <dbReference type="Pfam" id="PF22842"/>
    </source>
</evidence>
<accession>A0A1C4VJ92</accession>
<dbReference type="PANTHER" id="PTHR40088">
    <property type="entry name" value="PECTATE LYASE (EUROFUNG)"/>
    <property type="match status" value="1"/>
</dbReference>
<evidence type="ECO:0000256" key="6">
    <source>
        <dbReference type="ARBA" id="ARBA00022837"/>
    </source>
</evidence>
<comment type="cofactor">
    <cofactor evidence="1">
        <name>Ca(2+)</name>
        <dbReference type="ChEBI" id="CHEBI:29108"/>
    </cofactor>
</comment>
<gene>
    <name evidence="14" type="ORF">GA0070216_102417</name>
</gene>
<dbReference type="InterPro" id="IPR011459">
    <property type="entry name" value="DUF1565"/>
</dbReference>
<dbReference type="InterPro" id="IPR011050">
    <property type="entry name" value="Pectin_lyase_fold/virulence"/>
</dbReference>
<dbReference type="SUPFAM" id="SSF51126">
    <property type="entry name" value="Pectin lyase-like"/>
    <property type="match status" value="1"/>
</dbReference>
<feature type="compositionally biased region" description="Polar residues" evidence="9">
    <location>
        <begin position="560"/>
        <end position="575"/>
    </location>
</feature>
<evidence type="ECO:0000256" key="7">
    <source>
        <dbReference type="ARBA" id="ARBA00023239"/>
    </source>
</evidence>
<comment type="subcellular location">
    <subcellularLocation>
        <location evidence="2">Secreted</location>
    </subcellularLocation>
</comment>
<evidence type="ECO:0000256" key="10">
    <source>
        <dbReference type="SAM" id="SignalP"/>
    </source>
</evidence>
<feature type="compositionally biased region" description="Low complexity" evidence="9">
    <location>
        <begin position="214"/>
        <end position="232"/>
    </location>
</feature>
<keyword evidence="5 10" id="KW-0732">Signal</keyword>
<feature type="region of interest" description="Disordered" evidence="9">
    <location>
        <begin position="205"/>
        <end position="248"/>
    </location>
</feature>
<keyword evidence="7" id="KW-0456">Lyase</keyword>
<feature type="signal peptide" evidence="10">
    <location>
        <begin position="1"/>
        <end position="33"/>
    </location>
</feature>
<dbReference type="STRING" id="121616.GA0070216_102417"/>
<keyword evidence="15" id="KW-1185">Reference proteome</keyword>
<dbReference type="GO" id="GO:0016787">
    <property type="term" value="F:hydrolase activity"/>
    <property type="evidence" value="ECO:0007669"/>
    <property type="project" value="InterPro"/>
</dbReference>
<dbReference type="Gene3D" id="2.160.20.10">
    <property type="entry name" value="Single-stranded right-handed beta-helix, Pectin lyase-like"/>
    <property type="match status" value="1"/>
</dbReference>
<sequence length="618" mass="64607">MRPSRQRRLALLLAAVLVPVATLLVGPVTTASAATMFSDDFADGDTAGWSKSGGTWGVVTDGSPAVRQSNVGSENARLFTGSTGWTDYLVQARVKPLSLGPGGQVGLLARAAGATRYYRLALLPGNQVQLQAVNGGAVTVLAGISHPVATGTWHTLAVEVTGGTVRGRVDGVFVGEVTSSLIGAGRIGLQTAYSSASFDDVLVRNADIPPTTPPVHTDTPSPSVTPPATTSPVTPPATTPPLTPPPTVPPPGTVVLVVATDGDDANPGTLARPLRTIQRAHDLAEPGTTIAVRGGTYAPTSTIKILKDGTPDHPITLMNHQGEKVVIDGENMPYTPGAVGSSIPRADRGVLHVEADWWRFVGLEIVHGPYGIFGVDTNYGRYERLVTRDNYESGLHLQGASSGNRIINLDSYGNRDPRKNGESADGLAIKEGSGLDNRVSGARLWRNSDDGFDAWLFQSPILIEDSVAYDNGYNYWNLPGYAGDGNGFKHGGGNDPRPAVDHVTRNSMAWGNSAGGFIDNGNPGTLLFDRNTAWRNGRAGFDVSRSTSQLHRNLAVGNTPDVSPGSSTGADNSWNLGGDWPLASTDPATITGPRAADGSIPTSTFLRPADAADVGARL</sequence>
<evidence type="ECO:0000259" key="11">
    <source>
        <dbReference type="Pfam" id="PF06439"/>
    </source>
</evidence>
<dbReference type="InterPro" id="IPR053868">
    <property type="entry name" value="Pel9A-like_beta_helix"/>
</dbReference>
<dbReference type="GO" id="GO:0046872">
    <property type="term" value="F:metal ion binding"/>
    <property type="evidence" value="ECO:0007669"/>
    <property type="project" value="UniProtKB-KW"/>
</dbReference>
<evidence type="ECO:0000256" key="4">
    <source>
        <dbReference type="ARBA" id="ARBA00022723"/>
    </source>
</evidence>
<proteinExistence type="inferred from homology"/>
<evidence type="ECO:0000259" key="12">
    <source>
        <dbReference type="Pfam" id="PF07602"/>
    </source>
</evidence>
<feature type="domain" description="Pel9A-like right handed beta-helix region" evidence="13">
    <location>
        <begin position="377"/>
        <end position="539"/>
    </location>
</feature>
<dbReference type="Pfam" id="PF07602">
    <property type="entry name" value="DUF1565"/>
    <property type="match status" value="1"/>
</dbReference>